<dbReference type="CDD" id="cd09596">
    <property type="entry name" value="M36"/>
    <property type="match status" value="1"/>
</dbReference>
<reference evidence="15 16" key="1">
    <citation type="journal article" date="2019" name="Nat. Ecol. Evol.">
        <title>Megaphylogeny resolves global patterns of mushroom evolution.</title>
        <authorList>
            <person name="Varga T."/>
            <person name="Krizsan K."/>
            <person name="Foldi C."/>
            <person name="Dima B."/>
            <person name="Sanchez-Garcia M."/>
            <person name="Sanchez-Ramirez S."/>
            <person name="Szollosi G.J."/>
            <person name="Szarkandi J.G."/>
            <person name="Papp V."/>
            <person name="Albert L."/>
            <person name="Andreopoulos W."/>
            <person name="Angelini C."/>
            <person name="Antonin V."/>
            <person name="Barry K.W."/>
            <person name="Bougher N.L."/>
            <person name="Buchanan P."/>
            <person name="Buyck B."/>
            <person name="Bense V."/>
            <person name="Catcheside P."/>
            <person name="Chovatia M."/>
            <person name="Cooper J."/>
            <person name="Damon W."/>
            <person name="Desjardin D."/>
            <person name="Finy P."/>
            <person name="Geml J."/>
            <person name="Haridas S."/>
            <person name="Hughes K."/>
            <person name="Justo A."/>
            <person name="Karasinski D."/>
            <person name="Kautmanova I."/>
            <person name="Kiss B."/>
            <person name="Kocsube S."/>
            <person name="Kotiranta H."/>
            <person name="LaButti K.M."/>
            <person name="Lechner B.E."/>
            <person name="Liimatainen K."/>
            <person name="Lipzen A."/>
            <person name="Lukacs Z."/>
            <person name="Mihaltcheva S."/>
            <person name="Morgado L.N."/>
            <person name="Niskanen T."/>
            <person name="Noordeloos M.E."/>
            <person name="Ohm R.A."/>
            <person name="Ortiz-Santana B."/>
            <person name="Ovrebo C."/>
            <person name="Racz N."/>
            <person name="Riley R."/>
            <person name="Savchenko A."/>
            <person name="Shiryaev A."/>
            <person name="Soop K."/>
            <person name="Spirin V."/>
            <person name="Szebenyi C."/>
            <person name="Tomsovsky M."/>
            <person name="Tulloss R.E."/>
            <person name="Uehling J."/>
            <person name="Grigoriev I.V."/>
            <person name="Vagvolgyi C."/>
            <person name="Papp T."/>
            <person name="Martin F.M."/>
            <person name="Miettinen O."/>
            <person name="Hibbett D.S."/>
            <person name="Nagy L.G."/>
        </authorList>
    </citation>
    <scope>NUCLEOTIDE SEQUENCE [LARGE SCALE GENOMIC DNA]</scope>
    <source>
        <strain evidence="15 16">CBS 962.96</strain>
    </source>
</reference>
<evidence type="ECO:0000256" key="7">
    <source>
        <dbReference type="ARBA" id="ARBA00022801"/>
    </source>
</evidence>
<evidence type="ECO:0000256" key="12">
    <source>
        <dbReference type="PIRSR" id="PIRSR601842-2"/>
    </source>
</evidence>
<dbReference type="Gene3D" id="1.10.390.10">
    <property type="entry name" value="Neutral Protease Domain 2"/>
    <property type="match status" value="1"/>
</dbReference>
<dbReference type="GO" id="GO:0005615">
    <property type="term" value="C:extracellular space"/>
    <property type="evidence" value="ECO:0007669"/>
    <property type="project" value="InterPro"/>
</dbReference>
<name>A0A4S8MH87_DENBC</name>
<sequence length="791" mass="87654">MRCLLIASLLAGLSAAHLNPNGPVKLRKSLGFGPTNPNAAYYSNPYQITTNGFLPHSQDADPMDVARFFVEDTLRGQLSESVSYKIRPDSYTDPTTGITHVYVRQTVNGLEVSDANMNINIKDGMVLSYGNSFFRGPAPSIMGNPAVEAVRHPHREYCEELTEELFKHHSQFRQSYGDQVPMDNGRAAEYQQFAAPLVHLHESHCQHHELPYEMAETKPAADPADLRPALLQFMVAATPKSDVVNDILGNYDEHLNKMSVTGSHHFAPTDDPVHIFVDNVPDTVNTVKAHLAYVQVPTEDGRSTELQLVWKFEVEMQDNWYEASVSAIAPHRIISVVDWASDAPIPTPDKKAAEYNVFPWGVNDPSEGDRKIMKENFDSLASPVGWHSLPYDNDPSWNGAKPSDSFYRNTTTTWGNNVFAQENWEGQNAYITNIRPNAGKDMSFDYKYDPKETDKGDAKDEAYGYINATVSQLFYTSNLVHDLYYRYGFTEVAGNFQQYNFGRGGRDGDAVIANAQDGSGYNNANFMTPPDGQNGRMRMYLWNTAIPYRDGDLEAGIVIHELSHGLSTRLTGGPLNSGCLGWGESGGMGEGWGDFLATTIRSTSNYSDYAMGSWAANRPNGIRNYPYSLNETVNPSTYQTLDKPGYWGVHAIGEVWAQILWIVSNRLIEAHGFSDDLFPPLPLENGTVPEGDFYRPATGKKPLIPKHGNTLSVQLVLNGMKLQPCQPSFFDARDAIILADEQLTGGENFCTLWKAFSERGLGQDAAVVGRTPWGGGVRTNGYAVPTNCKSE</sequence>
<evidence type="ECO:0000256" key="5">
    <source>
        <dbReference type="ARBA" id="ARBA00022723"/>
    </source>
</evidence>
<evidence type="ECO:0000313" key="16">
    <source>
        <dbReference type="Proteomes" id="UP000297245"/>
    </source>
</evidence>
<feature type="binding site" evidence="12">
    <location>
        <position position="560"/>
    </location>
    <ligand>
        <name>Zn(2+)</name>
        <dbReference type="ChEBI" id="CHEBI:29105"/>
        <note>catalytic</note>
    </ligand>
</feature>
<dbReference type="SUPFAM" id="SSF55486">
    <property type="entry name" value="Metalloproteases ('zincins'), catalytic domain"/>
    <property type="match status" value="1"/>
</dbReference>
<dbReference type="Pfam" id="PF02128">
    <property type="entry name" value="Peptidase_M36"/>
    <property type="match status" value="1"/>
</dbReference>
<keyword evidence="7 13" id="KW-0378">Hydrolase</keyword>
<gene>
    <name evidence="15" type="ORF">K435DRAFT_963301</name>
</gene>
<dbReference type="Gene3D" id="3.10.170.10">
    <property type="match status" value="1"/>
</dbReference>
<dbReference type="GO" id="GO:0006508">
    <property type="term" value="P:proteolysis"/>
    <property type="evidence" value="ECO:0007669"/>
    <property type="project" value="UniProtKB-KW"/>
</dbReference>
<evidence type="ECO:0000256" key="10">
    <source>
        <dbReference type="ARBA" id="ARBA00023145"/>
    </source>
</evidence>
<proteinExistence type="inferred from homology"/>
<feature type="signal peptide" evidence="13">
    <location>
        <begin position="1"/>
        <end position="16"/>
    </location>
</feature>
<feature type="binding site" evidence="12">
    <location>
        <position position="590"/>
    </location>
    <ligand>
        <name>Zn(2+)</name>
        <dbReference type="ChEBI" id="CHEBI:29105"/>
        <note>catalytic</note>
    </ligand>
</feature>
<dbReference type="InterPro" id="IPR001842">
    <property type="entry name" value="Peptidase_M36"/>
</dbReference>
<keyword evidence="4 13" id="KW-0645">Protease</keyword>
<evidence type="ECO:0000256" key="6">
    <source>
        <dbReference type="ARBA" id="ARBA00022729"/>
    </source>
</evidence>
<evidence type="ECO:0000313" key="15">
    <source>
        <dbReference type="EMBL" id="THV02037.1"/>
    </source>
</evidence>
<dbReference type="EC" id="3.4.24.-" evidence="13"/>
<keyword evidence="5 12" id="KW-0479">Metal-binding</keyword>
<dbReference type="InterPro" id="IPR050371">
    <property type="entry name" value="Fungal_virulence_M36"/>
</dbReference>
<evidence type="ECO:0000256" key="4">
    <source>
        <dbReference type="ARBA" id="ARBA00022670"/>
    </source>
</evidence>
<evidence type="ECO:0000256" key="2">
    <source>
        <dbReference type="ARBA" id="ARBA00006006"/>
    </source>
</evidence>
<comment type="similarity">
    <text evidence="2 13">Belongs to the peptidase M36 family.</text>
</comment>
<keyword evidence="16" id="KW-1185">Reference proteome</keyword>
<evidence type="ECO:0000256" key="13">
    <source>
        <dbReference type="RuleBase" id="RU364017"/>
    </source>
</evidence>
<organism evidence="15 16">
    <name type="scientific">Dendrothele bispora (strain CBS 962.96)</name>
    <dbReference type="NCBI Taxonomy" id="1314807"/>
    <lineage>
        <taxon>Eukaryota</taxon>
        <taxon>Fungi</taxon>
        <taxon>Dikarya</taxon>
        <taxon>Basidiomycota</taxon>
        <taxon>Agaricomycotina</taxon>
        <taxon>Agaricomycetes</taxon>
        <taxon>Agaricomycetidae</taxon>
        <taxon>Agaricales</taxon>
        <taxon>Agaricales incertae sedis</taxon>
        <taxon>Dendrothele</taxon>
    </lineage>
</organism>
<accession>A0A4S8MH87</accession>
<dbReference type="GO" id="GO:0008270">
    <property type="term" value="F:zinc ion binding"/>
    <property type="evidence" value="ECO:0007669"/>
    <property type="project" value="InterPro"/>
</dbReference>
<keyword evidence="6 13" id="KW-0732">Signal</keyword>
<dbReference type="GO" id="GO:0004222">
    <property type="term" value="F:metalloendopeptidase activity"/>
    <property type="evidence" value="ECO:0007669"/>
    <property type="project" value="InterPro"/>
</dbReference>
<dbReference type="OrthoDB" id="3227768at2759"/>
<comment type="subcellular location">
    <subcellularLocation>
        <location evidence="1 13">Secreted</location>
    </subcellularLocation>
</comment>
<feature type="active site" evidence="11">
    <location>
        <position position="561"/>
    </location>
</feature>
<keyword evidence="9 13" id="KW-0482">Metalloprotease</keyword>
<evidence type="ECO:0000256" key="11">
    <source>
        <dbReference type="PIRSR" id="PIRSR601842-1"/>
    </source>
</evidence>
<feature type="binding site" evidence="12">
    <location>
        <position position="342"/>
    </location>
    <ligand>
        <name>Zn(2+)</name>
        <dbReference type="ChEBI" id="CHEBI:29105"/>
        <note>catalytic</note>
    </ligand>
</feature>
<dbReference type="Pfam" id="PF07504">
    <property type="entry name" value="FTP"/>
    <property type="match status" value="1"/>
</dbReference>
<dbReference type="InterPro" id="IPR011096">
    <property type="entry name" value="FTP_domain"/>
</dbReference>
<dbReference type="AlphaFoldDB" id="A0A4S8MH87"/>
<feature type="chain" id="PRO_5020980589" description="Extracellular metalloproteinase" evidence="13">
    <location>
        <begin position="17"/>
        <end position="791"/>
    </location>
</feature>
<evidence type="ECO:0000256" key="1">
    <source>
        <dbReference type="ARBA" id="ARBA00004613"/>
    </source>
</evidence>
<evidence type="ECO:0000259" key="14">
    <source>
        <dbReference type="Pfam" id="PF07504"/>
    </source>
</evidence>
<dbReference type="PANTHER" id="PTHR33478">
    <property type="entry name" value="EXTRACELLULAR METALLOPROTEINASE MEP"/>
    <property type="match status" value="1"/>
</dbReference>
<keyword evidence="10 13" id="KW-0865">Zymogen</keyword>
<evidence type="ECO:0000256" key="9">
    <source>
        <dbReference type="ARBA" id="ARBA00023049"/>
    </source>
</evidence>
<keyword evidence="3 13" id="KW-0964">Secreted</keyword>
<comment type="cofactor">
    <cofactor evidence="12">
        <name>Zn(2+)</name>
        <dbReference type="ChEBI" id="CHEBI:29105"/>
    </cofactor>
    <text evidence="12">Binds 1 zinc ion per subunit.</text>
</comment>
<dbReference type="InterPro" id="IPR027268">
    <property type="entry name" value="Peptidase_M4/M1_CTD_sf"/>
</dbReference>
<evidence type="ECO:0000256" key="3">
    <source>
        <dbReference type="ARBA" id="ARBA00022525"/>
    </source>
</evidence>
<dbReference type="EMBL" id="ML179081">
    <property type="protein sequence ID" value="THV02037.1"/>
    <property type="molecule type" value="Genomic_DNA"/>
</dbReference>
<keyword evidence="8 12" id="KW-0862">Zinc</keyword>
<dbReference type="Proteomes" id="UP000297245">
    <property type="component" value="Unassembled WGS sequence"/>
</dbReference>
<dbReference type="PANTHER" id="PTHR33478:SF1">
    <property type="entry name" value="EXTRACELLULAR METALLOPROTEINASE MEP"/>
    <property type="match status" value="1"/>
</dbReference>
<protein>
    <recommendedName>
        <fullName evidence="13">Extracellular metalloproteinase</fullName>
        <ecNumber evidence="13">3.4.24.-</ecNumber>
    </recommendedName>
    <alternativeName>
        <fullName evidence="13">Fungalysin</fullName>
    </alternativeName>
</protein>
<feature type="binding site" evidence="12">
    <location>
        <position position="564"/>
    </location>
    <ligand>
        <name>Zn(2+)</name>
        <dbReference type="ChEBI" id="CHEBI:29105"/>
        <note>catalytic</note>
    </ligand>
</feature>
<feature type="domain" description="FTP" evidence="14">
    <location>
        <begin position="89"/>
        <end position="133"/>
    </location>
</feature>
<evidence type="ECO:0000256" key="8">
    <source>
        <dbReference type="ARBA" id="ARBA00022833"/>
    </source>
</evidence>